<dbReference type="OrthoDB" id="9779730at2"/>
<dbReference type="Gene3D" id="3.40.1190.20">
    <property type="match status" value="1"/>
</dbReference>
<evidence type="ECO:0000313" key="2">
    <source>
        <dbReference type="Proteomes" id="UP000243416"/>
    </source>
</evidence>
<protein>
    <submittedName>
        <fullName evidence="1">Sugar kinase</fullName>
    </submittedName>
</protein>
<dbReference type="Proteomes" id="UP000243416">
    <property type="component" value="Unassembled WGS sequence"/>
</dbReference>
<dbReference type="CDD" id="cd01942">
    <property type="entry name" value="ribokinase_group_A"/>
    <property type="match status" value="1"/>
</dbReference>
<dbReference type="AlphaFoldDB" id="A0A656Z9B4"/>
<dbReference type="InterPro" id="IPR011611">
    <property type="entry name" value="PfkB_dom"/>
</dbReference>
<keyword evidence="1" id="KW-0418">Kinase</keyword>
<evidence type="ECO:0000313" key="1">
    <source>
        <dbReference type="EMBL" id="KYC29045.1"/>
    </source>
</evidence>
<dbReference type="SUPFAM" id="SSF53613">
    <property type="entry name" value="Ribokinase-like"/>
    <property type="match status" value="1"/>
</dbReference>
<dbReference type="RefSeq" id="WP_067169137.1">
    <property type="nucleotide sequence ID" value="NZ_LFZK01000001.1"/>
</dbReference>
<accession>A0A656Z9B4</accession>
<dbReference type="InterPro" id="IPR029056">
    <property type="entry name" value="Ribokinase-like"/>
</dbReference>
<dbReference type="EMBL" id="LFZK01000001">
    <property type="protein sequence ID" value="KYC29045.1"/>
    <property type="molecule type" value="Genomic_DNA"/>
</dbReference>
<comment type="caution">
    <text evidence="1">The sequence shown here is derived from an EMBL/GenBank/DDBJ whole genome shotgun (WGS) entry which is preliminary data.</text>
</comment>
<keyword evidence="1" id="KW-0808">Transferase</keyword>
<gene>
    <name evidence="1" type="ORF">ACY05_00145</name>
</gene>
<dbReference type="InterPro" id="IPR002173">
    <property type="entry name" value="Carboh/pur_kinase_PfkB_CS"/>
</dbReference>
<name>A0A656Z9B4_9PROT</name>
<dbReference type="PROSITE" id="PS00583">
    <property type="entry name" value="PFKB_KINASES_1"/>
    <property type="match status" value="1"/>
</dbReference>
<organism evidence="1 2">
    <name type="scientific">Sterolibacterium denitrificans</name>
    <dbReference type="NCBI Taxonomy" id="157592"/>
    <lineage>
        <taxon>Bacteria</taxon>
        <taxon>Pseudomonadati</taxon>
        <taxon>Pseudomonadota</taxon>
        <taxon>Betaproteobacteria</taxon>
        <taxon>Nitrosomonadales</taxon>
        <taxon>Sterolibacteriaceae</taxon>
        <taxon>Sterolibacterium</taxon>
    </lineage>
</organism>
<keyword evidence="2" id="KW-1185">Reference proteome</keyword>
<proteinExistence type="predicted"/>
<dbReference type="PANTHER" id="PTHR10584">
    <property type="entry name" value="SUGAR KINASE"/>
    <property type="match status" value="1"/>
</dbReference>
<dbReference type="GO" id="GO:0016301">
    <property type="term" value="F:kinase activity"/>
    <property type="evidence" value="ECO:0007669"/>
    <property type="project" value="UniProtKB-KW"/>
</dbReference>
<dbReference type="Pfam" id="PF00294">
    <property type="entry name" value="PfkB"/>
    <property type="match status" value="1"/>
</dbReference>
<reference evidence="1 2" key="1">
    <citation type="journal article" date="2016" name="ISME J.">
        <title>Integrated multi-omics analyses reveal the biochemical mechanisms and phylogenetic relevance of anaerobic androgen biodegradation in the environment.</title>
        <authorList>
            <person name="Yang F.C."/>
            <person name="Chen Y.L."/>
            <person name="Tang S.L."/>
            <person name="Yu C.P."/>
            <person name="Wang P.H."/>
            <person name="Ismail W."/>
            <person name="Wang C.H."/>
            <person name="Ding J.Y."/>
            <person name="Yang C.Y."/>
            <person name="Yang C.Y."/>
            <person name="Chiang Y.R."/>
        </authorList>
    </citation>
    <scope>NUCLEOTIDE SEQUENCE [LARGE SCALE GENOMIC DNA]</scope>
    <source>
        <strain evidence="1 2">DSM 13999</strain>
    </source>
</reference>
<sequence length="314" mass="34764">MKTLICGSLAYDTIMVFSDRFKNHILPEKIHMLNVAFLVPDMRREYGGCAGNIAYSLNLLGGRPLIMATVGEDSLPYRQRLQYLGLDATHVREIRDSFTAQAFITTDLDDNQITAFHPGAMNFSHRNHVADAREVSLGIVAPDGRDGMLQHAREFHAAGIPFIFDPGQGLPMFDGEELLGFLKLADYCTVNDYEAELLSSRTGRTLDELAASLQALIVTRGGEGSDIYSAGRCIRIPGVKVDRLVDPTGCGDAYRAGLLYGIYHGWNWERTGRLASLMGAIKIAHRGGQNHKLARDDIAVRYREAFGEELWQGD</sequence>
<dbReference type="PANTHER" id="PTHR10584:SF166">
    <property type="entry name" value="RIBOKINASE"/>
    <property type="match status" value="1"/>
</dbReference>